<dbReference type="WBParaSite" id="nRc.2.0.1.t39058-RA">
    <property type="protein sequence ID" value="nRc.2.0.1.t39058-RA"/>
    <property type="gene ID" value="nRc.2.0.1.g39058"/>
</dbReference>
<evidence type="ECO:0000313" key="1">
    <source>
        <dbReference type="Proteomes" id="UP000887565"/>
    </source>
</evidence>
<keyword evidence="1" id="KW-1185">Reference proteome</keyword>
<reference evidence="2" key="1">
    <citation type="submission" date="2022-11" db="UniProtKB">
        <authorList>
            <consortium name="WormBaseParasite"/>
        </authorList>
    </citation>
    <scope>IDENTIFICATION</scope>
</reference>
<dbReference type="AlphaFoldDB" id="A0A915KLZ6"/>
<accession>A0A915KLZ6</accession>
<protein>
    <submittedName>
        <fullName evidence="2">Uncharacterized protein</fullName>
    </submittedName>
</protein>
<organism evidence="1 2">
    <name type="scientific">Romanomermis culicivorax</name>
    <name type="common">Nematode worm</name>
    <dbReference type="NCBI Taxonomy" id="13658"/>
    <lineage>
        <taxon>Eukaryota</taxon>
        <taxon>Metazoa</taxon>
        <taxon>Ecdysozoa</taxon>
        <taxon>Nematoda</taxon>
        <taxon>Enoplea</taxon>
        <taxon>Dorylaimia</taxon>
        <taxon>Mermithida</taxon>
        <taxon>Mermithoidea</taxon>
        <taxon>Mermithidae</taxon>
        <taxon>Romanomermis</taxon>
    </lineage>
</organism>
<sequence length="168" mass="19097">MAEKIHVLDRFLFKIDDSHQKIDVFLVFFRPKFIDYFKLIKFRSTNFTARLTTPAPYISRAALKCAEFHKILPHLQRIFSSDVISNAVAPRILRCIVLAPAFNKVRTISKRPLIIASCKGVKNSSPPTASTTAPRFSNSSTILLSPRRAASCKNVRLREKKISKSLHK</sequence>
<evidence type="ECO:0000313" key="2">
    <source>
        <dbReference type="WBParaSite" id="nRc.2.0.1.t39058-RA"/>
    </source>
</evidence>
<dbReference type="Proteomes" id="UP000887565">
    <property type="component" value="Unplaced"/>
</dbReference>
<name>A0A915KLZ6_ROMCU</name>
<proteinExistence type="predicted"/>